<sequence length="61" mass="7046">TVGLIRTGTHQIFSNNRSLIALSLFAILIAKTYPNIINKNRKFSKDLRLIQLLLILYNDQF</sequence>
<keyword evidence="1" id="KW-1133">Transmembrane helix</keyword>
<protein>
    <submittedName>
        <fullName evidence="2">Uncharacterized protein</fullName>
    </submittedName>
</protein>
<feature type="non-terminal residue" evidence="2">
    <location>
        <position position="61"/>
    </location>
</feature>
<dbReference type="EMBL" id="BARW01042483">
    <property type="protein sequence ID" value="GAJ22596.1"/>
    <property type="molecule type" value="Genomic_DNA"/>
</dbReference>
<accession>X1VW66</accession>
<feature type="non-terminal residue" evidence="2">
    <location>
        <position position="1"/>
    </location>
</feature>
<evidence type="ECO:0000256" key="1">
    <source>
        <dbReference type="SAM" id="Phobius"/>
    </source>
</evidence>
<feature type="transmembrane region" description="Helical" evidence="1">
    <location>
        <begin position="20"/>
        <end position="38"/>
    </location>
</feature>
<dbReference type="AlphaFoldDB" id="X1VW66"/>
<evidence type="ECO:0000313" key="2">
    <source>
        <dbReference type="EMBL" id="GAJ22596.1"/>
    </source>
</evidence>
<proteinExistence type="predicted"/>
<name>X1VW66_9ZZZZ</name>
<organism evidence="2">
    <name type="scientific">marine sediment metagenome</name>
    <dbReference type="NCBI Taxonomy" id="412755"/>
    <lineage>
        <taxon>unclassified sequences</taxon>
        <taxon>metagenomes</taxon>
        <taxon>ecological metagenomes</taxon>
    </lineage>
</organism>
<comment type="caution">
    <text evidence="2">The sequence shown here is derived from an EMBL/GenBank/DDBJ whole genome shotgun (WGS) entry which is preliminary data.</text>
</comment>
<reference evidence="2" key="1">
    <citation type="journal article" date="2014" name="Front. Microbiol.">
        <title>High frequency of phylogenetically diverse reductive dehalogenase-homologous genes in deep subseafloor sedimentary metagenomes.</title>
        <authorList>
            <person name="Kawai M."/>
            <person name="Futagami T."/>
            <person name="Toyoda A."/>
            <person name="Takaki Y."/>
            <person name="Nishi S."/>
            <person name="Hori S."/>
            <person name="Arai W."/>
            <person name="Tsubouchi T."/>
            <person name="Morono Y."/>
            <person name="Uchiyama I."/>
            <person name="Ito T."/>
            <person name="Fujiyama A."/>
            <person name="Inagaki F."/>
            <person name="Takami H."/>
        </authorList>
    </citation>
    <scope>NUCLEOTIDE SEQUENCE</scope>
    <source>
        <strain evidence="2">Expedition CK06-06</strain>
    </source>
</reference>
<keyword evidence="1" id="KW-0472">Membrane</keyword>
<gene>
    <name evidence="2" type="ORF">S12H4_62930</name>
</gene>
<keyword evidence="1" id="KW-0812">Transmembrane</keyword>